<dbReference type="InterPro" id="IPR042214">
    <property type="entry name" value="TruD_catalytic"/>
</dbReference>
<dbReference type="PIRSF" id="PIRSF037016">
    <property type="entry name" value="Pseudouridin_synth_euk_prd"/>
    <property type="match status" value="1"/>
</dbReference>
<dbReference type="InterPro" id="IPR011760">
    <property type="entry name" value="PsdUridine_synth_TruD_insert"/>
</dbReference>
<comment type="similarity">
    <text evidence="1">Belongs to the pseudouridine synthase TruD family.</text>
</comment>
<dbReference type="Proteomes" id="UP000242146">
    <property type="component" value="Unassembled WGS sequence"/>
</dbReference>
<dbReference type="GO" id="GO:0005634">
    <property type="term" value="C:nucleus"/>
    <property type="evidence" value="ECO:0007669"/>
    <property type="project" value="TreeGrafter"/>
</dbReference>
<dbReference type="InterPro" id="IPR001656">
    <property type="entry name" value="PsdUridine_synth_TruD"/>
</dbReference>
<evidence type="ECO:0000256" key="3">
    <source>
        <dbReference type="SAM" id="MobiDB-lite"/>
    </source>
</evidence>
<name>A0A1X2GNY6_9FUNG</name>
<protein>
    <submittedName>
        <fullName evidence="5">tRNA pseudouridine synthase D</fullName>
    </submittedName>
</protein>
<keyword evidence="2" id="KW-0413">Isomerase</keyword>
<dbReference type="PROSITE" id="PS50984">
    <property type="entry name" value="TRUD"/>
    <property type="match status" value="1"/>
</dbReference>
<sequence length="638" mass="72100">MGQLSSKLKSSEETVLSKRSRSDDEQQERSEEPKRPRFDEPSISKSTDDQQPGDKLASSGAIELKVSETDVGISSYVNPNGQGFHCIFKYRIEDFLVSEVDMDGEVVHLTSFEQPVLKAKASQCGESPPSNEEFDNMMTSIFDAKVAAEFRHFLDSKDIDQVFEVKADHPSRMAFYDLLESSDLTLKSNSRDGLLAVCWPENNDDFARAVFLNFQKLGGDYLQFTVYKTGVDTMNAAHTIAKETKIPIKHFGYAGTKDARGITIQTMTINKGRPERFALAREKLEKRGIFAGDFKFVPKGLTLGDHGGNRFTVVLRDVKGASLSDIEASLTSLKRYGFLNYFGMQRFGTSSILTHEVGRQLLQKNFEEAIDLILKPRAGDNPRYALARKTWQDTKDPQATLALMPPRANVEIKVLRSFQHHPNDHRRAVRSLPRPMYTMYCHAYQSYIWNRVVSERVKRYGCDQPIVGDLVLTEPKESATKKQPRNNVGRRDPSIKKVPLVLTKENIGQYTIWDVVYPMPGTNTVYPVNDLGALYMTLMGDSFYSDFPGDYRAMMALPRDLEWTFTKYNDPTAKLFNTDLDIAQGKPEPQEMADGKHLALRMDFILGTSQYATMAIREVIRMETASQTQAKLVHSTAT</sequence>
<dbReference type="NCBIfam" id="TIGR00094">
    <property type="entry name" value="tRNA_TruD_broad"/>
    <property type="match status" value="1"/>
</dbReference>
<evidence type="ECO:0000313" key="5">
    <source>
        <dbReference type="EMBL" id="ORX58056.1"/>
    </source>
</evidence>
<dbReference type="AlphaFoldDB" id="A0A1X2GNY6"/>
<proteinExistence type="inferred from homology"/>
<gene>
    <name evidence="5" type="ORF">DM01DRAFT_324600</name>
</gene>
<organism evidence="5 6">
    <name type="scientific">Hesseltinella vesiculosa</name>
    <dbReference type="NCBI Taxonomy" id="101127"/>
    <lineage>
        <taxon>Eukaryota</taxon>
        <taxon>Fungi</taxon>
        <taxon>Fungi incertae sedis</taxon>
        <taxon>Mucoromycota</taxon>
        <taxon>Mucoromycotina</taxon>
        <taxon>Mucoromycetes</taxon>
        <taxon>Mucorales</taxon>
        <taxon>Cunninghamellaceae</taxon>
        <taxon>Hesseltinella</taxon>
    </lineage>
</organism>
<dbReference type="InterPro" id="IPR020103">
    <property type="entry name" value="PsdUridine_synth_cat_dom_sf"/>
</dbReference>
<dbReference type="STRING" id="101127.A0A1X2GNY6"/>
<dbReference type="EMBL" id="MCGT01000007">
    <property type="protein sequence ID" value="ORX58056.1"/>
    <property type="molecule type" value="Genomic_DNA"/>
</dbReference>
<dbReference type="GO" id="GO:0009982">
    <property type="term" value="F:pseudouridine synthase activity"/>
    <property type="evidence" value="ECO:0007669"/>
    <property type="project" value="InterPro"/>
</dbReference>
<dbReference type="Pfam" id="PF01142">
    <property type="entry name" value="TruD"/>
    <property type="match status" value="1"/>
</dbReference>
<keyword evidence="6" id="KW-1185">Reference proteome</keyword>
<dbReference type="SUPFAM" id="SSF55120">
    <property type="entry name" value="Pseudouridine synthase"/>
    <property type="match status" value="1"/>
</dbReference>
<dbReference type="CDD" id="cd02576">
    <property type="entry name" value="PseudoU_synth_ScPUS7"/>
    <property type="match status" value="1"/>
</dbReference>
<evidence type="ECO:0000259" key="4">
    <source>
        <dbReference type="PROSITE" id="PS50984"/>
    </source>
</evidence>
<evidence type="ECO:0000313" key="6">
    <source>
        <dbReference type="Proteomes" id="UP000242146"/>
    </source>
</evidence>
<dbReference type="GO" id="GO:0003723">
    <property type="term" value="F:RNA binding"/>
    <property type="evidence" value="ECO:0007669"/>
    <property type="project" value="InterPro"/>
</dbReference>
<dbReference type="Gene3D" id="3.30.2350.20">
    <property type="entry name" value="TruD, catalytic domain"/>
    <property type="match status" value="2"/>
</dbReference>
<dbReference type="OrthoDB" id="447290at2759"/>
<feature type="compositionally biased region" description="Basic and acidic residues" evidence="3">
    <location>
        <begin position="9"/>
        <end position="48"/>
    </location>
</feature>
<dbReference type="PANTHER" id="PTHR13326:SF21">
    <property type="entry name" value="PSEUDOURIDYLATE SYNTHASE PUS7L"/>
    <property type="match status" value="1"/>
</dbReference>
<feature type="region of interest" description="Disordered" evidence="3">
    <location>
        <begin position="1"/>
        <end position="57"/>
    </location>
</feature>
<evidence type="ECO:0000256" key="2">
    <source>
        <dbReference type="ARBA" id="ARBA00023235"/>
    </source>
</evidence>
<reference evidence="5 6" key="1">
    <citation type="submission" date="2016-07" db="EMBL/GenBank/DDBJ databases">
        <title>Pervasive Adenine N6-methylation of Active Genes in Fungi.</title>
        <authorList>
            <consortium name="DOE Joint Genome Institute"/>
            <person name="Mondo S.J."/>
            <person name="Dannebaum R.O."/>
            <person name="Kuo R.C."/>
            <person name="Labutti K."/>
            <person name="Haridas S."/>
            <person name="Kuo A."/>
            <person name="Salamov A."/>
            <person name="Ahrendt S.R."/>
            <person name="Lipzen A."/>
            <person name="Sullivan W."/>
            <person name="Andreopoulos W.B."/>
            <person name="Clum A."/>
            <person name="Lindquist E."/>
            <person name="Daum C."/>
            <person name="Ramamoorthy G.K."/>
            <person name="Gryganskyi A."/>
            <person name="Culley D."/>
            <person name="Magnuson J.K."/>
            <person name="James T.Y."/>
            <person name="O'Malley M.A."/>
            <person name="Stajich J.E."/>
            <person name="Spatafora J.W."/>
            <person name="Visel A."/>
            <person name="Grigoriev I.V."/>
        </authorList>
    </citation>
    <scope>NUCLEOTIDE SEQUENCE [LARGE SCALE GENOMIC DNA]</scope>
    <source>
        <strain evidence="5 6">NRRL 3301</strain>
    </source>
</reference>
<dbReference type="PANTHER" id="PTHR13326">
    <property type="entry name" value="TRNA PSEUDOURIDINE SYNTHASE D"/>
    <property type="match status" value="1"/>
</dbReference>
<accession>A0A1X2GNY6</accession>
<comment type="caution">
    <text evidence="5">The sequence shown here is derived from an EMBL/GenBank/DDBJ whole genome shotgun (WGS) entry which is preliminary data.</text>
</comment>
<dbReference type="GO" id="GO:0001522">
    <property type="term" value="P:pseudouridine synthesis"/>
    <property type="evidence" value="ECO:0007669"/>
    <property type="project" value="InterPro"/>
</dbReference>
<evidence type="ECO:0000256" key="1">
    <source>
        <dbReference type="ARBA" id="ARBA00007953"/>
    </source>
</evidence>
<feature type="domain" description="TRUD" evidence="4">
    <location>
        <begin position="337"/>
        <end position="567"/>
    </location>
</feature>